<dbReference type="Proteomes" id="UP001595767">
    <property type="component" value="Unassembled WGS sequence"/>
</dbReference>
<comment type="caution">
    <text evidence="1">The sequence shown here is derived from an EMBL/GenBank/DDBJ whole genome shotgun (WGS) entry which is preliminary data.</text>
</comment>
<evidence type="ECO:0000313" key="1">
    <source>
        <dbReference type="EMBL" id="MFC4124896.1"/>
    </source>
</evidence>
<reference evidence="2" key="1">
    <citation type="journal article" date="2019" name="Int. J. Syst. Evol. Microbiol.">
        <title>The Global Catalogue of Microorganisms (GCM) 10K type strain sequencing project: providing services to taxonomists for standard genome sequencing and annotation.</title>
        <authorList>
            <consortium name="The Broad Institute Genomics Platform"/>
            <consortium name="The Broad Institute Genome Sequencing Center for Infectious Disease"/>
            <person name="Wu L."/>
            <person name="Ma J."/>
        </authorList>
    </citation>
    <scope>NUCLEOTIDE SEQUENCE [LARGE SCALE GENOMIC DNA]</scope>
    <source>
        <strain evidence="2">CGMCC 4.7204</strain>
    </source>
</reference>
<organism evidence="1 2">
    <name type="scientific">Nocardia rhizosphaerae</name>
    <dbReference type="NCBI Taxonomy" id="1691571"/>
    <lineage>
        <taxon>Bacteria</taxon>
        <taxon>Bacillati</taxon>
        <taxon>Actinomycetota</taxon>
        <taxon>Actinomycetes</taxon>
        <taxon>Mycobacteriales</taxon>
        <taxon>Nocardiaceae</taxon>
        <taxon>Nocardia</taxon>
    </lineage>
</organism>
<accession>A0ABV8L314</accession>
<dbReference type="RefSeq" id="WP_378547727.1">
    <property type="nucleotide sequence ID" value="NZ_JBHSBA010000003.1"/>
</dbReference>
<dbReference type="EMBL" id="JBHSBA010000003">
    <property type="protein sequence ID" value="MFC4124896.1"/>
    <property type="molecule type" value="Genomic_DNA"/>
</dbReference>
<gene>
    <name evidence="1" type="ORF">ACFOW8_08155</name>
</gene>
<protein>
    <submittedName>
        <fullName evidence="1">Uncharacterized protein</fullName>
    </submittedName>
</protein>
<evidence type="ECO:0000313" key="2">
    <source>
        <dbReference type="Proteomes" id="UP001595767"/>
    </source>
</evidence>
<keyword evidence="2" id="KW-1185">Reference proteome</keyword>
<proteinExistence type="predicted"/>
<name>A0ABV8L314_9NOCA</name>
<sequence length="93" mass="10238">MTTPDPIVTVTAYAVSCLPEGHPARRHYRLDVRRQGDRWVIEQGGEYLNLDGSWSADPWLFESAESALVVAQHHAPRLTVDGRTAADVLGGAR</sequence>